<dbReference type="InterPro" id="IPR019931">
    <property type="entry name" value="LPXTG_anchor"/>
</dbReference>
<dbReference type="Proteomes" id="UP001252875">
    <property type="component" value="Unassembled WGS sequence"/>
</dbReference>
<feature type="transmembrane region" description="Helical" evidence="6">
    <location>
        <begin position="506"/>
        <end position="527"/>
    </location>
</feature>
<dbReference type="Gene3D" id="2.60.40.10">
    <property type="entry name" value="Immunoglobulins"/>
    <property type="match status" value="2"/>
</dbReference>
<evidence type="ECO:0000313" key="11">
    <source>
        <dbReference type="EMBL" id="MDT2602288.1"/>
    </source>
</evidence>
<evidence type="ECO:0000256" key="7">
    <source>
        <dbReference type="SAM" id="SignalP"/>
    </source>
</evidence>
<dbReference type="InterPro" id="IPR013783">
    <property type="entry name" value="Ig-like_fold"/>
</dbReference>
<gene>
    <name evidence="11" type="ORF">P7D85_21220</name>
</gene>
<evidence type="ECO:0000256" key="5">
    <source>
        <dbReference type="SAM" id="MobiDB-lite"/>
    </source>
</evidence>
<keyword evidence="3 7" id="KW-0732">Signal</keyword>
<keyword evidence="4" id="KW-0572">Peptidoglycan-anchor</keyword>
<dbReference type="RefSeq" id="WP_311823586.1">
    <property type="nucleotide sequence ID" value="NZ_JARPYF010000017.1"/>
</dbReference>
<dbReference type="InterPro" id="IPR032364">
    <property type="entry name" value="GramPos_pilinD1_N"/>
</dbReference>
<keyword evidence="2" id="KW-0964">Secreted</keyword>
<name>A0ABU3F587_9ENTE</name>
<dbReference type="NCBIfam" id="NF033902">
    <property type="entry name" value="iso_D2_wall_anc"/>
    <property type="match status" value="1"/>
</dbReference>
<feature type="signal peptide" evidence="7">
    <location>
        <begin position="1"/>
        <end position="29"/>
    </location>
</feature>
<keyword evidence="12" id="KW-1185">Reference proteome</keyword>
<protein>
    <submittedName>
        <fullName evidence="11">SpaH/EbpB family LPXTG-anchored major pilin</fullName>
    </submittedName>
</protein>
<dbReference type="EMBL" id="JARPYI010000018">
    <property type="protein sequence ID" value="MDT2602288.1"/>
    <property type="molecule type" value="Genomic_DNA"/>
</dbReference>
<dbReference type="NCBIfam" id="TIGR04226">
    <property type="entry name" value="RrgB_K2N_iso_D2"/>
    <property type="match status" value="1"/>
</dbReference>
<feature type="domain" description="Gram-positive cocci surface proteins LPxTG" evidence="8">
    <location>
        <begin position="496"/>
        <end position="534"/>
    </location>
</feature>
<evidence type="ECO:0000256" key="1">
    <source>
        <dbReference type="ARBA" id="ARBA00022512"/>
    </source>
</evidence>
<evidence type="ECO:0000313" key="12">
    <source>
        <dbReference type="Proteomes" id="UP001252875"/>
    </source>
</evidence>
<dbReference type="NCBIfam" id="TIGR01167">
    <property type="entry name" value="LPXTG_anchor"/>
    <property type="match status" value="1"/>
</dbReference>
<dbReference type="Gene3D" id="2.60.40.740">
    <property type="match status" value="1"/>
</dbReference>
<keyword evidence="1" id="KW-0134">Cell wall</keyword>
<dbReference type="Pfam" id="PF16555">
    <property type="entry name" value="GramPos_pilinD1"/>
    <property type="match status" value="1"/>
</dbReference>
<feature type="region of interest" description="Disordered" evidence="5">
    <location>
        <begin position="349"/>
        <end position="372"/>
    </location>
</feature>
<evidence type="ECO:0000256" key="3">
    <source>
        <dbReference type="ARBA" id="ARBA00022729"/>
    </source>
</evidence>
<feature type="domain" description="SpaA-like prealbumin fold" evidence="10">
    <location>
        <begin position="373"/>
        <end position="491"/>
    </location>
</feature>
<comment type="caution">
    <text evidence="11">The sequence shown here is derived from an EMBL/GenBank/DDBJ whole genome shotgun (WGS) entry which is preliminary data.</text>
</comment>
<dbReference type="InterPro" id="IPR048052">
    <property type="entry name" value="FM1-like"/>
</dbReference>
<sequence>MRKKVSKFIAVLFILATTLGGAVSGFAAAPDTGNLHIHKYWVDNDNPHPSNANDGTVQNGITNPPVSGVGFDVYKIGDLETIDGTPADAVKKEQHAVPQGGDGWTYSKNAAGKLEVSDGNTTYIYTLGENKNDGSRVTSATGELTFTGLSKGYYFVEENLTYGTPEVDGKEVDISSKVKPFIVAVPMTNPSGNGWLEDVHVYPKNEGLNPEKKPEVPSVNVGDEVKWSVTANIPTDFSDYKTFRVVDELDEKLNFVTDSVEVFGTKADGTSIVETLDGTNAPVDFKVTATAANPPTAKEKIVIELTSEGIAKLANNANAVKIRIDFKTKVNSKINDVEKNEVTNTATIEYENTTTPDGEKETPPTPPTKVNTGKITIKKQDQDGAPLGGATFKLYYLESSDKYYIYKNAANEIKAVKDEKNPQIPDGYSLYEVTSDDTTGLATFAGLKTHKDETTAMEYYIEETKAPSGYNLLQDPVKVSFADEDTNHVVTKEILNKKGFTLPKTGGIGTMILVVIGIVLIGLAIILSMNKKKKAV</sequence>
<feature type="domain" description="Gram-positive pilin subunit D1 N-terminal" evidence="9">
    <location>
        <begin position="31"/>
        <end position="206"/>
    </location>
</feature>
<evidence type="ECO:0000256" key="2">
    <source>
        <dbReference type="ARBA" id="ARBA00022525"/>
    </source>
</evidence>
<evidence type="ECO:0000259" key="9">
    <source>
        <dbReference type="Pfam" id="PF16555"/>
    </source>
</evidence>
<keyword evidence="6" id="KW-0472">Membrane</keyword>
<evidence type="ECO:0000256" key="6">
    <source>
        <dbReference type="SAM" id="Phobius"/>
    </source>
</evidence>
<dbReference type="Pfam" id="PF00746">
    <property type="entry name" value="Gram_pos_anchor"/>
    <property type="match status" value="1"/>
</dbReference>
<dbReference type="InterPro" id="IPR041033">
    <property type="entry name" value="SpaA_PFL_dom_1"/>
</dbReference>
<dbReference type="InterPro" id="IPR026466">
    <property type="entry name" value="Fim_isopep_form_D2_dom"/>
</dbReference>
<feature type="chain" id="PRO_5045882578" evidence="7">
    <location>
        <begin position="30"/>
        <end position="536"/>
    </location>
</feature>
<organism evidence="11 12">
    <name type="scientific">Enterococcus hulanensis</name>
    <dbReference type="NCBI Taxonomy" id="2559929"/>
    <lineage>
        <taxon>Bacteria</taxon>
        <taxon>Bacillati</taxon>
        <taxon>Bacillota</taxon>
        <taxon>Bacilli</taxon>
        <taxon>Lactobacillales</taxon>
        <taxon>Enterococcaceae</taxon>
        <taxon>Enterococcus</taxon>
    </lineage>
</organism>
<evidence type="ECO:0000256" key="4">
    <source>
        <dbReference type="ARBA" id="ARBA00023088"/>
    </source>
</evidence>
<evidence type="ECO:0000259" key="8">
    <source>
        <dbReference type="Pfam" id="PF00746"/>
    </source>
</evidence>
<reference evidence="11 12" key="1">
    <citation type="submission" date="2023-03" db="EMBL/GenBank/DDBJ databases">
        <authorList>
            <person name="Shen W."/>
            <person name="Cai J."/>
        </authorList>
    </citation>
    <scope>NUCLEOTIDE SEQUENCE [LARGE SCALE GENOMIC DNA]</scope>
    <source>
        <strain evidence="11 12">D6-4</strain>
    </source>
</reference>
<accession>A0ABU3F587</accession>
<keyword evidence="6" id="KW-0812">Transmembrane</keyword>
<keyword evidence="6" id="KW-1133">Transmembrane helix</keyword>
<dbReference type="Pfam" id="PF17802">
    <property type="entry name" value="SpaA"/>
    <property type="match status" value="1"/>
</dbReference>
<evidence type="ECO:0000259" key="10">
    <source>
        <dbReference type="Pfam" id="PF17802"/>
    </source>
</evidence>
<proteinExistence type="predicted"/>